<dbReference type="Proteomes" id="UP000570678">
    <property type="component" value="Unassembled WGS sequence"/>
</dbReference>
<evidence type="ECO:0000313" key="8">
    <source>
        <dbReference type="Proteomes" id="UP000570678"/>
    </source>
</evidence>
<keyword evidence="3 4" id="KW-0012">Acyltransferase</keyword>
<accession>A0A846YS58</accession>
<evidence type="ECO:0000256" key="1">
    <source>
        <dbReference type="ARBA" id="ARBA00010982"/>
    </source>
</evidence>
<evidence type="ECO:0000259" key="5">
    <source>
        <dbReference type="Pfam" id="PF00108"/>
    </source>
</evidence>
<evidence type="ECO:0000256" key="2">
    <source>
        <dbReference type="ARBA" id="ARBA00022679"/>
    </source>
</evidence>
<dbReference type="PIRSF" id="PIRSF000429">
    <property type="entry name" value="Ac-CoA_Ac_transf"/>
    <property type="match status" value="1"/>
</dbReference>
<organism evidence="7 8">
    <name type="scientific">Nocardia flavorosea</name>
    <dbReference type="NCBI Taxonomy" id="53429"/>
    <lineage>
        <taxon>Bacteria</taxon>
        <taxon>Bacillati</taxon>
        <taxon>Actinomycetota</taxon>
        <taxon>Actinomycetes</taxon>
        <taxon>Mycobacteriales</taxon>
        <taxon>Nocardiaceae</taxon>
        <taxon>Nocardia</taxon>
    </lineage>
</organism>
<evidence type="ECO:0000259" key="6">
    <source>
        <dbReference type="Pfam" id="PF02803"/>
    </source>
</evidence>
<dbReference type="SUPFAM" id="SSF53901">
    <property type="entry name" value="Thiolase-like"/>
    <property type="match status" value="2"/>
</dbReference>
<feature type="domain" description="Thiolase N-terminal" evidence="5">
    <location>
        <begin position="6"/>
        <end position="244"/>
    </location>
</feature>
<sequence>MNLDPVFVAARRTAIGTAGHAFASLTVTDLAAPVLASVAGTLRDAGVNLPIDDVVLGNCLGPGGDPARVAALQAGLGPQVPGVTVDRQCGSGLDAVIQAALRIRSGADRLVLAGGAESASTAPWRFWPPVAGADPVRYTRAPFAPAGFPDPDMGVAADDLARVRGISRERQDEYAARSHTLAAAADFTPEIVPVAGVNRDERIRAGMTTARLARLRPGFGPGGTVTAGNSCGISDGAAVVAVTTAQEAAGLPALRIVATAVAAGDPAFPGLGPVPAVRAVLRRAGRTISDVGVVEITEAFASVVLAVADELDLDESRICPDGGAIAMGHPWGASGAVLLVRLASRMLRADGPELGLAACAIGGGQGVAMLVERVA</sequence>
<feature type="domain" description="Thiolase C-terminal" evidence="6">
    <location>
        <begin position="255"/>
        <end position="373"/>
    </location>
</feature>
<comment type="caution">
    <text evidence="7">The sequence shown here is derived from an EMBL/GenBank/DDBJ whole genome shotgun (WGS) entry which is preliminary data.</text>
</comment>
<dbReference type="AlphaFoldDB" id="A0A846YS58"/>
<dbReference type="NCBIfam" id="TIGR01930">
    <property type="entry name" value="AcCoA-C-Actrans"/>
    <property type="match status" value="1"/>
</dbReference>
<proteinExistence type="inferred from homology"/>
<dbReference type="Gene3D" id="3.40.47.10">
    <property type="match status" value="2"/>
</dbReference>
<dbReference type="InterPro" id="IPR016039">
    <property type="entry name" value="Thiolase-like"/>
</dbReference>
<dbReference type="EMBL" id="JAAXOT010000017">
    <property type="protein sequence ID" value="NKY59809.1"/>
    <property type="molecule type" value="Genomic_DNA"/>
</dbReference>
<protein>
    <submittedName>
        <fullName evidence="7">Thiolase family protein</fullName>
    </submittedName>
</protein>
<dbReference type="InterPro" id="IPR020617">
    <property type="entry name" value="Thiolase_C"/>
</dbReference>
<dbReference type="Pfam" id="PF02803">
    <property type="entry name" value="Thiolase_C"/>
    <property type="match status" value="1"/>
</dbReference>
<gene>
    <name evidence="7" type="ORF">HGA15_27405</name>
</gene>
<dbReference type="Pfam" id="PF00108">
    <property type="entry name" value="Thiolase_N"/>
    <property type="match status" value="1"/>
</dbReference>
<dbReference type="RefSeq" id="WP_062974246.1">
    <property type="nucleotide sequence ID" value="NZ_JAAXOT010000017.1"/>
</dbReference>
<name>A0A846YS58_9NOCA</name>
<keyword evidence="2 4" id="KW-0808">Transferase</keyword>
<dbReference type="GO" id="GO:0016747">
    <property type="term" value="F:acyltransferase activity, transferring groups other than amino-acyl groups"/>
    <property type="evidence" value="ECO:0007669"/>
    <property type="project" value="InterPro"/>
</dbReference>
<evidence type="ECO:0000313" key="7">
    <source>
        <dbReference type="EMBL" id="NKY59809.1"/>
    </source>
</evidence>
<evidence type="ECO:0000256" key="3">
    <source>
        <dbReference type="ARBA" id="ARBA00023315"/>
    </source>
</evidence>
<dbReference type="InterPro" id="IPR020616">
    <property type="entry name" value="Thiolase_N"/>
</dbReference>
<dbReference type="PANTHER" id="PTHR18919">
    <property type="entry name" value="ACETYL-COA C-ACYLTRANSFERASE"/>
    <property type="match status" value="1"/>
</dbReference>
<dbReference type="PANTHER" id="PTHR18919:SF134">
    <property type="entry name" value="BETA-KETOACYL COA THIOLASE FADA3-RELATED"/>
    <property type="match status" value="1"/>
</dbReference>
<evidence type="ECO:0000256" key="4">
    <source>
        <dbReference type="RuleBase" id="RU003557"/>
    </source>
</evidence>
<comment type="similarity">
    <text evidence="1 4">Belongs to the thiolase-like superfamily. Thiolase family.</text>
</comment>
<dbReference type="InterPro" id="IPR002155">
    <property type="entry name" value="Thiolase"/>
</dbReference>
<dbReference type="CDD" id="cd00751">
    <property type="entry name" value="thiolase"/>
    <property type="match status" value="1"/>
</dbReference>
<keyword evidence="8" id="KW-1185">Reference proteome</keyword>
<reference evidence="7 8" key="1">
    <citation type="submission" date="2020-04" db="EMBL/GenBank/DDBJ databases">
        <title>MicrobeNet Type strains.</title>
        <authorList>
            <person name="Nicholson A.C."/>
        </authorList>
    </citation>
    <scope>NUCLEOTIDE SEQUENCE [LARGE SCALE GENOMIC DNA]</scope>
    <source>
        <strain evidence="7 8">JCM 3332</strain>
    </source>
</reference>